<comment type="similarity">
    <text evidence="7 8">Belongs to the PINc/VapC protein family.</text>
</comment>
<evidence type="ECO:0000256" key="1">
    <source>
        <dbReference type="ARBA" id="ARBA00001946"/>
    </source>
</evidence>
<dbReference type="EMBL" id="AP022575">
    <property type="protein sequence ID" value="BBX75225.1"/>
    <property type="molecule type" value="Genomic_DNA"/>
</dbReference>
<evidence type="ECO:0000256" key="6">
    <source>
        <dbReference type="ARBA" id="ARBA00022842"/>
    </source>
</evidence>
<dbReference type="PANTHER" id="PTHR33653">
    <property type="entry name" value="RIBONUCLEASE VAPC2"/>
    <property type="match status" value="1"/>
</dbReference>
<evidence type="ECO:0000256" key="4">
    <source>
        <dbReference type="ARBA" id="ARBA00022723"/>
    </source>
</evidence>
<dbReference type="GO" id="GO:0000287">
    <property type="term" value="F:magnesium ion binding"/>
    <property type="evidence" value="ECO:0007669"/>
    <property type="project" value="UniProtKB-UniRule"/>
</dbReference>
<evidence type="ECO:0000256" key="7">
    <source>
        <dbReference type="ARBA" id="ARBA00038093"/>
    </source>
</evidence>
<dbReference type="InterPro" id="IPR050556">
    <property type="entry name" value="Type_II_TA_system_RNase"/>
</dbReference>
<comment type="function">
    <text evidence="8">Toxic component of a toxin-antitoxin (TA) system. An RNase.</text>
</comment>
<dbReference type="InterPro" id="IPR029060">
    <property type="entry name" value="PIN-like_dom_sf"/>
</dbReference>
<sequence>MGAQLSVQLLLDNSAFVRLASPALRERRSQEIADALEQRLIGVCLPFLLEAGYSARSADDHDELLRELMALPMLHIDTEVERRAVDAQRQLARAGHHRLPPVDLMIAALADRHRVGVLHYDSDYDVLATRTDLRFASIWLARRGSL</sequence>
<keyword evidence="5 8" id="KW-0378">Hydrolase</keyword>
<evidence type="ECO:0000256" key="8">
    <source>
        <dbReference type="HAMAP-Rule" id="MF_00265"/>
    </source>
</evidence>
<protein>
    <recommendedName>
        <fullName evidence="8">Ribonuclease VapC</fullName>
        <shortName evidence="8">RNase VapC</shortName>
        <ecNumber evidence="8">3.1.-.-</ecNumber>
    </recommendedName>
    <alternativeName>
        <fullName evidence="8">Toxin VapC</fullName>
    </alternativeName>
</protein>
<dbReference type="EC" id="3.1.-.-" evidence="8"/>
<keyword evidence="4 8" id="KW-0479">Metal-binding</keyword>
<evidence type="ECO:0000256" key="2">
    <source>
        <dbReference type="ARBA" id="ARBA00022649"/>
    </source>
</evidence>
<dbReference type="Pfam" id="PF01850">
    <property type="entry name" value="PIN"/>
    <property type="match status" value="1"/>
</dbReference>
<organism evidence="10 11">
    <name type="scientific">Mycobacterium shinjukuense</name>
    <dbReference type="NCBI Taxonomy" id="398694"/>
    <lineage>
        <taxon>Bacteria</taxon>
        <taxon>Bacillati</taxon>
        <taxon>Actinomycetota</taxon>
        <taxon>Actinomycetes</taxon>
        <taxon>Mycobacteriales</taxon>
        <taxon>Mycobacteriaceae</taxon>
        <taxon>Mycobacterium</taxon>
    </lineage>
</organism>
<dbReference type="KEGG" id="mshj:MSHI_31310"/>
<keyword evidence="3 8" id="KW-0540">Nuclease</keyword>
<evidence type="ECO:0000256" key="3">
    <source>
        <dbReference type="ARBA" id="ARBA00022722"/>
    </source>
</evidence>
<evidence type="ECO:0000259" key="9">
    <source>
        <dbReference type="Pfam" id="PF01850"/>
    </source>
</evidence>
<gene>
    <name evidence="10" type="primary">vapC51</name>
    <name evidence="8" type="synonym">vapC</name>
    <name evidence="10" type="ORF">MSHI_31310</name>
</gene>
<reference evidence="10 11" key="1">
    <citation type="journal article" date="2019" name="Emerg. Microbes Infect.">
        <title>Comprehensive subspecies identification of 175 nontuberculous mycobacteria species based on 7547 genomic profiles.</title>
        <authorList>
            <person name="Matsumoto Y."/>
            <person name="Kinjo T."/>
            <person name="Motooka D."/>
            <person name="Nabeya D."/>
            <person name="Jung N."/>
            <person name="Uechi K."/>
            <person name="Horii T."/>
            <person name="Iida T."/>
            <person name="Fujita J."/>
            <person name="Nakamura S."/>
        </authorList>
    </citation>
    <scope>NUCLEOTIDE SEQUENCE [LARGE SCALE GENOMIC DNA]</scope>
    <source>
        <strain evidence="10 11">JCM 14233</strain>
    </source>
</reference>
<dbReference type="SUPFAM" id="SSF88723">
    <property type="entry name" value="PIN domain-like"/>
    <property type="match status" value="1"/>
</dbReference>
<dbReference type="GO" id="GO:0004540">
    <property type="term" value="F:RNA nuclease activity"/>
    <property type="evidence" value="ECO:0007669"/>
    <property type="project" value="InterPro"/>
</dbReference>
<dbReference type="InterPro" id="IPR002716">
    <property type="entry name" value="PIN_dom"/>
</dbReference>
<keyword evidence="11" id="KW-1185">Reference proteome</keyword>
<dbReference type="HAMAP" id="MF_00265">
    <property type="entry name" value="VapC_Nob1"/>
    <property type="match status" value="1"/>
</dbReference>
<dbReference type="Gene3D" id="3.40.50.1010">
    <property type="entry name" value="5'-nuclease"/>
    <property type="match status" value="1"/>
</dbReference>
<evidence type="ECO:0000313" key="11">
    <source>
        <dbReference type="Proteomes" id="UP000467236"/>
    </source>
</evidence>
<dbReference type="GO" id="GO:0016787">
    <property type="term" value="F:hydrolase activity"/>
    <property type="evidence" value="ECO:0007669"/>
    <property type="project" value="UniProtKB-KW"/>
</dbReference>
<evidence type="ECO:0000256" key="5">
    <source>
        <dbReference type="ARBA" id="ARBA00022801"/>
    </source>
</evidence>
<dbReference type="InterPro" id="IPR022907">
    <property type="entry name" value="VapC_family"/>
</dbReference>
<keyword evidence="2 8" id="KW-1277">Toxin-antitoxin system</keyword>
<feature type="domain" description="PIN" evidence="9">
    <location>
        <begin position="10"/>
        <end position="127"/>
    </location>
</feature>
<keyword evidence="6 8" id="KW-0460">Magnesium</keyword>
<proteinExistence type="inferred from homology"/>
<keyword evidence="8" id="KW-0800">Toxin</keyword>
<evidence type="ECO:0000313" key="10">
    <source>
        <dbReference type="EMBL" id="BBX75225.1"/>
    </source>
</evidence>
<feature type="binding site" evidence="8">
    <location>
        <position position="103"/>
    </location>
    <ligand>
        <name>Mg(2+)</name>
        <dbReference type="ChEBI" id="CHEBI:18420"/>
    </ligand>
</feature>
<accession>A0A7I7MSR0</accession>
<dbReference type="GO" id="GO:0090729">
    <property type="term" value="F:toxin activity"/>
    <property type="evidence" value="ECO:0007669"/>
    <property type="project" value="UniProtKB-KW"/>
</dbReference>
<name>A0A7I7MSR0_9MYCO</name>
<comment type="cofactor">
    <cofactor evidence="1 8">
        <name>Mg(2+)</name>
        <dbReference type="ChEBI" id="CHEBI:18420"/>
    </cofactor>
</comment>
<dbReference type="PANTHER" id="PTHR33653:SF1">
    <property type="entry name" value="RIBONUCLEASE VAPC2"/>
    <property type="match status" value="1"/>
</dbReference>
<dbReference type="Proteomes" id="UP000467236">
    <property type="component" value="Chromosome"/>
</dbReference>
<dbReference type="AlphaFoldDB" id="A0A7I7MSR0"/>
<feature type="binding site" evidence="8">
    <location>
        <position position="12"/>
    </location>
    <ligand>
        <name>Mg(2+)</name>
        <dbReference type="ChEBI" id="CHEBI:18420"/>
    </ligand>
</feature>
<dbReference type="RefSeq" id="WP_179961481.1">
    <property type="nucleotide sequence ID" value="NZ_AP022575.1"/>
</dbReference>